<organism evidence="1 2">
    <name type="scientific">Physcomitrium patens</name>
    <name type="common">Spreading-leaved earth moss</name>
    <name type="synonym">Physcomitrella patens</name>
    <dbReference type="NCBI Taxonomy" id="3218"/>
    <lineage>
        <taxon>Eukaryota</taxon>
        <taxon>Viridiplantae</taxon>
        <taxon>Streptophyta</taxon>
        <taxon>Embryophyta</taxon>
        <taxon>Bryophyta</taxon>
        <taxon>Bryophytina</taxon>
        <taxon>Bryopsida</taxon>
        <taxon>Funariidae</taxon>
        <taxon>Funariales</taxon>
        <taxon>Funariaceae</taxon>
        <taxon>Physcomitrium</taxon>
    </lineage>
</organism>
<sequence length="124" mass="13724">AFDHNCKGPLQFSSACFARARAFARSSFSSLKIDVQSIFFHLLTAGDGEGACGHMFEEPMWIVLVAVDLNFVIVPPYFSSLSLACVVLDPWCYDMNHSLADKIGVSIASKLLHFRETIHAALRE</sequence>
<proteinExistence type="predicted"/>
<reference evidence="1 2" key="2">
    <citation type="journal article" date="2018" name="Plant J.">
        <title>The Physcomitrella patens chromosome-scale assembly reveals moss genome structure and evolution.</title>
        <authorList>
            <person name="Lang D."/>
            <person name="Ullrich K.K."/>
            <person name="Murat F."/>
            <person name="Fuchs J."/>
            <person name="Jenkins J."/>
            <person name="Haas F.B."/>
            <person name="Piednoel M."/>
            <person name="Gundlach H."/>
            <person name="Van Bel M."/>
            <person name="Meyberg R."/>
            <person name="Vives C."/>
            <person name="Morata J."/>
            <person name="Symeonidi A."/>
            <person name="Hiss M."/>
            <person name="Muchero W."/>
            <person name="Kamisugi Y."/>
            <person name="Saleh O."/>
            <person name="Blanc G."/>
            <person name="Decker E.L."/>
            <person name="van Gessel N."/>
            <person name="Grimwood J."/>
            <person name="Hayes R.D."/>
            <person name="Graham S.W."/>
            <person name="Gunter L.E."/>
            <person name="McDaniel S.F."/>
            <person name="Hoernstein S.N.W."/>
            <person name="Larsson A."/>
            <person name="Li F.W."/>
            <person name="Perroud P.F."/>
            <person name="Phillips J."/>
            <person name="Ranjan P."/>
            <person name="Rokshar D.S."/>
            <person name="Rothfels C.J."/>
            <person name="Schneider L."/>
            <person name="Shu S."/>
            <person name="Stevenson D.W."/>
            <person name="Thummler F."/>
            <person name="Tillich M."/>
            <person name="Villarreal Aguilar J.C."/>
            <person name="Widiez T."/>
            <person name="Wong G.K."/>
            <person name="Wymore A."/>
            <person name="Zhang Y."/>
            <person name="Zimmer A.D."/>
            <person name="Quatrano R.S."/>
            <person name="Mayer K.F.X."/>
            <person name="Goodstein D."/>
            <person name="Casacuberta J.M."/>
            <person name="Vandepoele K."/>
            <person name="Reski R."/>
            <person name="Cuming A.C."/>
            <person name="Tuskan G.A."/>
            <person name="Maumus F."/>
            <person name="Salse J."/>
            <person name="Schmutz J."/>
            <person name="Rensing S.A."/>
        </authorList>
    </citation>
    <scope>NUCLEOTIDE SEQUENCE [LARGE SCALE GENOMIC DNA]</scope>
    <source>
        <strain evidence="1 2">cv. Gransden 2004</strain>
    </source>
</reference>
<reference evidence="1 2" key="1">
    <citation type="journal article" date="2008" name="Science">
        <title>The Physcomitrella genome reveals evolutionary insights into the conquest of land by plants.</title>
        <authorList>
            <person name="Rensing S."/>
            <person name="Lang D."/>
            <person name="Zimmer A."/>
            <person name="Terry A."/>
            <person name="Salamov A."/>
            <person name="Shapiro H."/>
            <person name="Nishiyama T."/>
            <person name="Perroud P.-F."/>
            <person name="Lindquist E."/>
            <person name="Kamisugi Y."/>
            <person name="Tanahashi T."/>
            <person name="Sakakibara K."/>
            <person name="Fujita T."/>
            <person name="Oishi K."/>
            <person name="Shin-I T."/>
            <person name="Kuroki Y."/>
            <person name="Toyoda A."/>
            <person name="Suzuki Y."/>
            <person name="Hashimoto A."/>
            <person name="Yamaguchi K."/>
            <person name="Sugano A."/>
            <person name="Kohara Y."/>
            <person name="Fujiyama A."/>
            <person name="Anterola A."/>
            <person name="Aoki S."/>
            <person name="Ashton N."/>
            <person name="Barbazuk W.B."/>
            <person name="Barker E."/>
            <person name="Bennetzen J."/>
            <person name="Bezanilla M."/>
            <person name="Blankenship R."/>
            <person name="Cho S.H."/>
            <person name="Dutcher S."/>
            <person name="Estelle M."/>
            <person name="Fawcett J.A."/>
            <person name="Gundlach H."/>
            <person name="Hanada K."/>
            <person name="Heyl A."/>
            <person name="Hicks K.A."/>
            <person name="Hugh J."/>
            <person name="Lohr M."/>
            <person name="Mayer K."/>
            <person name="Melkozernov A."/>
            <person name="Murata T."/>
            <person name="Nelson D."/>
            <person name="Pils B."/>
            <person name="Prigge M."/>
            <person name="Reiss B."/>
            <person name="Renner T."/>
            <person name="Rombauts S."/>
            <person name="Rushton P."/>
            <person name="Sanderfoot A."/>
            <person name="Schween G."/>
            <person name="Shiu S.-H."/>
            <person name="Stueber K."/>
            <person name="Theodoulou F.L."/>
            <person name="Tu H."/>
            <person name="Van de Peer Y."/>
            <person name="Verrier P.J."/>
            <person name="Waters E."/>
            <person name="Wood A."/>
            <person name="Yang L."/>
            <person name="Cove D."/>
            <person name="Cuming A."/>
            <person name="Hasebe M."/>
            <person name="Lucas S."/>
            <person name="Mishler D.B."/>
            <person name="Reski R."/>
            <person name="Grigoriev I."/>
            <person name="Quatrano R.S."/>
            <person name="Boore J.L."/>
        </authorList>
    </citation>
    <scope>NUCLEOTIDE SEQUENCE [LARGE SCALE GENOMIC DNA]</scope>
    <source>
        <strain evidence="1 2">cv. Gransden 2004</strain>
    </source>
</reference>
<name>A0A7I4D1R0_PHYPA</name>
<dbReference type="EnsemblPlants" id="Pp3c2_26340V3.2">
    <property type="protein sequence ID" value="Pp3c2_26340V3.2"/>
    <property type="gene ID" value="Pp3c2_26340"/>
</dbReference>
<dbReference type="Gramene" id="Pp3c2_26340V3.2">
    <property type="protein sequence ID" value="Pp3c2_26340V3.2"/>
    <property type="gene ID" value="Pp3c2_26340"/>
</dbReference>
<dbReference type="EMBL" id="ABEU02000002">
    <property type="status" value="NOT_ANNOTATED_CDS"/>
    <property type="molecule type" value="Genomic_DNA"/>
</dbReference>
<evidence type="ECO:0000313" key="2">
    <source>
        <dbReference type="Proteomes" id="UP000006727"/>
    </source>
</evidence>
<gene>
    <name evidence="1" type="primary">LOC112295775</name>
</gene>
<keyword evidence="2" id="KW-1185">Reference proteome</keyword>
<accession>A0A7I4D1R0</accession>
<dbReference type="AlphaFoldDB" id="A0A7I4D1R0"/>
<protein>
    <submittedName>
        <fullName evidence="1">Uncharacterized protein</fullName>
    </submittedName>
</protein>
<evidence type="ECO:0000313" key="1">
    <source>
        <dbReference type="EnsemblPlants" id="Pp3c2_26340V3.2"/>
    </source>
</evidence>
<reference evidence="1" key="3">
    <citation type="submission" date="2020-12" db="UniProtKB">
        <authorList>
            <consortium name="EnsemblPlants"/>
        </authorList>
    </citation>
    <scope>IDENTIFICATION</scope>
</reference>
<dbReference type="Proteomes" id="UP000006727">
    <property type="component" value="Chromosome 2"/>
</dbReference>